<dbReference type="Proteomes" id="UP000014254">
    <property type="component" value="Unassembled WGS sequence"/>
</dbReference>
<dbReference type="AlphaFoldDB" id="S2JCM5"/>
<evidence type="ECO:0000256" key="1">
    <source>
        <dbReference type="SAM" id="MobiDB-lite"/>
    </source>
</evidence>
<organism evidence="2 3">
    <name type="scientific">Mucor circinelloides f. circinelloides (strain 1006PhL)</name>
    <name type="common">Mucormycosis agent</name>
    <name type="synonym">Calyptromyces circinelloides</name>
    <dbReference type="NCBI Taxonomy" id="1220926"/>
    <lineage>
        <taxon>Eukaryota</taxon>
        <taxon>Fungi</taxon>
        <taxon>Fungi incertae sedis</taxon>
        <taxon>Mucoromycota</taxon>
        <taxon>Mucoromycotina</taxon>
        <taxon>Mucoromycetes</taxon>
        <taxon>Mucorales</taxon>
        <taxon>Mucorineae</taxon>
        <taxon>Mucoraceae</taxon>
        <taxon>Mucor</taxon>
    </lineage>
</organism>
<feature type="compositionally biased region" description="Polar residues" evidence="1">
    <location>
        <begin position="93"/>
        <end position="102"/>
    </location>
</feature>
<evidence type="ECO:0000313" key="2">
    <source>
        <dbReference type="EMBL" id="EPB87549.1"/>
    </source>
</evidence>
<dbReference type="OMA" id="DYYATHY"/>
<dbReference type="OrthoDB" id="2271250at2759"/>
<feature type="region of interest" description="Disordered" evidence="1">
    <location>
        <begin position="82"/>
        <end position="109"/>
    </location>
</feature>
<dbReference type="EMBL" id="KE123966">
    <property type="protein sequence ID" value="EPB87549.1"/>
    <property type="molecule type" value="Genomic_DNA"/>
</dbReference>
<accession>S2JCM5</accession>
<name>S2JCM5_MUCC1</name>
<protein>
    <submittedName>
        <fullName evidence="2">Uncharacterized protein</fullName>
    </submittedName>
</protein>
<dbReference type="VEuPathDB" id="FungiDB:HMPREF1544_05640"/>
<sequence length="109" mass="12374">MQILFGLLRNLTMNLIEKVKSSIDIWKLEKYTKRRAFLPEYKSKDLGYYKEVYCDGVYNGIGGNAHTLQSRIRKRASSILSIKSSSGGDKSRPQTSPPCSESYNKKSGF</sequence>
<keyword evidence="3" id="KW-1185">Reference proteome</keyword>
<gene>
    <name evidence="2" type="ORF">HMPREF1544_05640</name>
</gene>
<evidence type="ECO:0000313" key="3">
    <source>
        <dbReference type="Proteomes" id="UP000014254"/>
    </source>
</evidence>
<reference evidence="3" key="1">
    <citation type="submission" date="2013-05" db="EMBL/GenBank/DDBJ databases">
        <title>The Genome sequence of Mucor circinelloides f. circinelloides 1006PhL.</title>
        <authorList>
            <consortium name="The Broad Institute Genomics Platform"/>
            <person name="Cuomo C."/>
            <person name="Earl A."/>
            <person name="Findley K."/>
            <person name="Lee S.C."/>
            <person name="Walker B."/>
            <person name="Young S."/>
            <person name="Zeng Q."/>
            <person name="Gargeya S."/>
            <person name="Fitzgerald M."/>
            <person name="Haas B."/>
            <person name="Abouelleil A."/>
            <person name="Allen A.W."/>
            <person name="Alvarado L."/>
            <person name="Arachchi H.M."/>
            <person name="Berlin A.M."/>
            <person name="Chapman S.B."/>
            <person name="Gainer-Dewar J."/>
            <person name="Goldberg J."/>
            <person name="Griggs A."/>
            <person name="Gujja S."/>
            <person name="Hansen M."/>
            <person name="Howarth C."/>
            <person name="Imamovic A."/>
            <person name="Ireland A."/>
            <person name="Larimer J."/>
            <person name="McCowan C."/>
            <person name="Murphy C."/>
            <person name="Pearson M."/>
            <person name="Poon T.W."/>
            <person name="Priest M."/>
            <person name="Roberts A."/>
            <person name="Saif S."/>
            <person name="Shea T."/>
            <person name="Sisk P."/>
            <person name="Sykes S."/>
            <person name="Wortman J."/>
            <person name="Nusbaum C."/>
            <person name="Birren B."/>
        </authorList>
    </citation>
    <scope>NUCLEOTIDE SEQUENCE [LARGE SCALE GENOMIC DNA]</scope>
    <source>
        <strain evidence="3">1006PhL</strain>
    </source>
</reference>
<proteinExistence type="predicted"/>
<dbReference type="InParanoid" id="S2JCM5"/>